<proteinExistence type="predicted"/>
<keyword evidence="1" id="KW-0812">Transmembrane</keyword>
<evidence type="ECO:0000313" key="2">
    <source>
        <dbReference type="EMBL" id="KKR41216.1"/>
    </source>
</evidence>
<feature type="transmembrane region" description="Helical" evidence="1">
    <location>
        <begin position="35"/>
        <end position="54"/>
    </location>
</feature>
<accession>A0A0G0QV33</accession>
<dbReference type="AlphaFoldDB" id="A0A0G0QV33"/>
<keyword evidence="1" id="KW-1133">Transmembrane helix</keyword>
<dbReference type="Proteomes" id="UP000034072">
    <property type="component" value="Unassembled WGS sequence"/>
</dbReference>
<comment type="caution">
    <text evidence="2">The sequence shown here is derived from an EMBL/GenBank/DDBJ whole genome shotgun (WGS) entry which is preliminary data.</text>
</comment>
<gene>
    <name evidence="2" type="ORF">UT75_C0001G0120</name>
</gene>
<name>A0A0G0QV33_9BACT</name>
<dbReference type="EMBL" id="LBXZ01000001">
    <property type="protein sequence ID" value="KKR41216.1"/>
    <property type="molecule type" value="Genomic_DNA"/>
</dbReference>
<evidence type="ECO:0000313" key="3">
    <source>
        <dbReference type="Proteomes" id="UP000034072"/>
    </source>
</evidence>
<reference evidence="2 3" key="1">
    <citation type="journal article" date="2015" name="Nature">
        <title>rRNA introns, odd ribosomes, and small enigmatic genomes across a large radiation of phyla.</title>
        <authorList>
            <person name="Brown C.T."/>
            <person name="Hug L.A."/>
            <person name="Thomas B.C."/>
            <person name="Sharon I."/>
            <person name="Castelle C.J."/>
            <person name="Singh A."/>
            <person name="Wilkins M.J."/>
            <person name="Williams K.H."/>
            <person name="Banfield J.F."/>
        </authorList>
    </citation>
    <scope>NUCLEOTIDE SEQUENCE [LARGE SCALE GENOMIC DNA]</scope>
</reference>
<keyword evidence="1" id="KW-0472">Membrane</keyword>
<organism evidence="2 3">
    <name type="scientific">Candidatus Yanofskybacteria bacterium GW2011_GWE2_40_11</name>
    <dbReference type="NCBI Taxonomy" id="1619033"/>
    <lineage>
        <taxon>Bacteria</taxon>
        <taxon>Candidatus Yanofskyibacteriota</taxon>
    </lineage>
</organism>
<evidence type="ECO:0000256" key="1">
    <source>
        <dbReference type="SAM" id="Phobius"/>
    </source>
</evidence>
<protein>
    <submittedName>
        <fullName evidence="2">Uncharacterized protein</fullName>
    </submittedName>
</protein>
<sequence length="59" mass="6579">MELLSFLGLVFIGVITFFIPRTVVACIGMYFLHGNLLAVFIWVVLIVIAFVVDVSDAFK</sequence>